<dbReference type="AlphaFoldDB" id="A0A371BIE8"/>
<comment type="caution">
    <text evidence="1">The sequence shown here is derived from an EMBL/GenBank/DDBJ whole genome shotgun (WGS) entry which is preliminary data.</text>
</comment>
<sequence>MTHVAHELHAEFPNDAETLHKLKVNDPHFAKLADHYHELNREIHRIESGIEPASDERTEDLKKERLSILDQVSAMISAAKAGA</sequence>
<organism evidence="1 2">
    <name type="scientific">Sphingorhabdus pulchriflava</name>
    <dbReference type="NCBI Taxonomy" id="2292257"/>
    <lineage>
        <taxon>Bacteria</taxon>
        <taxon>Pseudomonadati</taxon>
        <taxon>Pseudomonadota</taxon>
        <taxon>Alphaproteobacteria</taxon>
        <taxon>Sphingomonadales</taxon>
        <taxon>Sphingomonadaceae</taxon>
        <taxon>Sphingorhabdus</taxon>
    </lineage>
</organism>
<dbReference type="Pfam" id="PF04325">
    <property type="entry name" value="DUF465"/>
    <property type="match status" value="1"/>
</dbReference>
<dbReference type="RefSeq" id="WP_115548862.1">
    <property type="nucleotide sequence ID" value="NZ_QRGP01000001.1"/>
</dbReference>
<dbReference type="InterPro" id="IPR038444">
    <property type="entry name" value="DUF465_sf"/>
</dbReference>
<dbReference type="InterPro" id="IPR007420">
    <property type="entry name" value="DUF465"/>
</dbReference>
<evidence type="ECO:0000313" key="1">
    <source>
        <dbReference type="EMBL" id="RDV07318.1"/>
    </source>
</evidence>
<dbReference type="Proteomes" id="UP000263833">
    <property type="component" value="Unassembled WGS sequence"/>
</dbReference>
<name>A0A371BIE8_9SPHN</name>
<protein>
    <submittedName>
        <fullName evidence="1">DUF465 domain-containing protein</fullName>
    </submittedName>
</protein>
<accession>A0A371BIE8</accession>
<dbReference type="Gene3D" id="6.10.280.50">
    <property type="match status" value="1"/>
</dbReference>
<reference evidence="2" key="1">
    <citation type="submission" date="2018-08" db="EMBL/GenBank/DDBJ databases">
        <authorList>
            <person name="Kim S.-J."/>
            <person name="Jung G.-Y."/>
        </authorList>
    </citation>
    <scope>NUCLEOTIDE SEQUENCE [LARGE SCALE GENOMIC DNA]</scope>
    <source>
        <strain evidence="2">GY_G</strain>
    </source>
</reference>
<dbReference type="OrthoDB" id="1263265at2"/>
<dbReference type="EMBL" id="QRGP01000001">
    <property type="protein sequence ID" value="RDV07318.1"/>
    <property type="molecule type" value="Genomic_DNA"/>
</dbReference>
<gene>
    <name evidence="1" type="ORF">DXH95_08145</name>
</gene>
<evidence type="ECO:0000313" key="2">
    <source>
        <dbReference type="Proteomes" id="UP000263833"/>
    </source>
</evidence>
<proteinExistence type="predicted"/>
<keyword evidence="2" id="KW-1185">Reference proteome</keyword>